<comment type="caution">
    <text evidence="2">The sequence shown here is derived from an EMBL/GenBank/DDBJ whole genome shotgun (WGS) entry which is preliminary data.</text>
</comment>
<feature type="domain" description="Enoyl reductase (ER)" evidence="1">
    <location>
        <begin position="16"/>
        <end position="313"/>
    </location>
</feature>
<proteinExistence type="predicted"/>
<dbReference type="InterPro" id="IPR013149">
    <property type="entry name" value="ADH-like_C"/>
</dbReference>
<dbReference type="InterPro" id="IPR011032">
    <property type="entry name" value="GroES-like_sf"/>
</dbReference>
<dbReference type="InterPro" id="IPR013154">
    <property type="entry name" value="ADH-like_N"/>
</dbReference>
<dbReference type="InterPro" id="IPR020843">
    <property type="entry name" value="ER"/>
</dbReference>
<dbReference type="Proteomes" id="UP000530928">
    <property type="component" value="Unassembled WGS sequence"/>
</dbReference>
<dbReference type="InterPro" id="IPR036291">
    <property type="entry name" value="NAD(P)-bd_dom_sf"/>
</dbReference>
<dbReference type="Gene3D" id="3.40.50.720">
    <property type="entry name" value="NAD(P)-binding Rossmann-like Domain"/>
    <property type="match status" value="1"/>
</dbReference>
<dbReference type="EMBL" id="JACDUR010000006">
    <property type="protein sequence ID" value="MBA2894618.1"/>
    <property type="molecule type" value="Genomic_DNA"/>
</dbReference>
<evidence type="ECO:0000313" key="2">
    <source>
        <dbReference type="EMBL" id="MBA2894618.1"/>
    </source>
</evidence>
<dbReference type="SUPFAM" id="SSF51735">
    <property type="entry name" value="NAD(P)-binding Rossmann-fold domains"/>
    <property type="match status" value="1"/>
</dbReference>
<dbReference type="CDD" id="cd08270">
    <property type="entry name" value="MDR4"/>
    <property type="match status" value="1"/>
</dbReference>
<gene>
    <name evidence="2" type="ORF">HNR30_005990</name>
</gene>
<name>A0A7W0CP23_9ACTN</name>
<dbReference type="RefSeq" id="WP_246379566.1">
    <property type="nucleotide sequence ID" value="NZ_BAABAM010000004.1"/>
</dbReference>
<protein>
    <submittedName>
        <fullName evidence="2">NADPH:quinone reductase-like Zn-dependent oxidoreductase</fullName>
    </submittedName>
</protein>
<dbReference type="GO" id="GO:0043957">
    <property type="term" value="F:acryloyl-CoA reductase (NADPH) activity"/>
    <property type="evidence" value="ECO:0007669"/>
    <property type="project" value="TreeGrafter"/>
</dbReference>
<sequence length="316" mass="32350">MSEERIAMRALIVDRSVPGGLRVGEVAEPVPAPNQALVRVTATSLNYGEVKHGIETAAEGTVLGWDAAGVVVQAAADGSGPAVGTPVVTLEESGGWAEVRAVRTDWIGVAPEHAEPGAISTIPVAAGTALRALHRIGPILGRRILVTGATGGVGRYAVQLARLGGAQVVASTGDPAQHGEALRALGAHEVVTGPAQAGGGFDGVLDMVGGPQLVEAFDQLGQGGTLVAVGHSSGDGESFPYGALFSGPGRDDRSIVTFMLLFCDGLDRDLAWLAQQVADAVLSPEITWRGTWNDATEAVSALTERRLHGKAVLDLT</sequence>
<dbReference type="Pfam" id="PF08240">
    <property type="entry name" value="ADH_N"/>
    <property type="match status" value="1"/>
</dbReference>
<dbReference type="PANTHER" id="PTHR43677:SF1">
    <property type="entry name" value="ACRYLYL-COA REDUCTASE ACUI-RELATED"/>
    <property type="match status" value="1"/>
</dbReference>
<dbReference type="Gene3D" id="3.90.180.10">
    <property type="entry name" value="Medium-chain alcohol dehydrogenases, catalytic domain"/>
    <property type="match status" value="1"/>
</dbReference>
<evidence type="ECO:0000313" key="3">
    <source>
        <dbReference type="Proteomes" id="UP000530928"/>
    </source>
</evidence>
<reference evidence="2 3" key="1">
    <citation type="submission" date="2020-07" db="EMBL/GenBank/DDBJ databases">
        <title>Genomic Encyclopedia of Type Strains, Phase IV (KMG-IV): sequencing the most valuable type-strain genomes for metagenomic binning, comparative biology and taxonomic classification.</title>
        <authorList>
            <person name="Goeker M."/>
        </authorList>
    </citation>
    <scope>NUCLEOTIDE SEQUENCE [LARGE SCALE GENOMIC DNA]</scope>
    <source>
        <strain evidence="2 3">DSM 45533</strain>
    </source>
</reference>
<accession>A0A7W0CP23</accession>
<evidence type="ECO:0000259" key="1">
    <source>
        <dbReference type="SMART" id="SM00829"/>
    </source>
</evidence>
<keyword evidence="3" id="KW-1185">Reference proteome</keyword>
<dbReference type="Pfam" id="PF00107">
    <property type="entry name" value="ADH_zinc_N"/>
    <property type="match status" value="1"/>
</dbReference>
<organism evidence="2 3">
    <name type="scientific">Nonomuraea soli</name>
    <dbReference type="NCBI Taxonomy" id="1032476"/>
    <lineage>
        <taxon>Bacteria</taxon>
        <taxon>Bacillati</taxon>
        <taxon>Actinomycetota</taxon>
        <taxon>Actinomycetes</taxon>
        <taxon>Streptosporangiales</taxon>
        <taxon>Streptosporangiaceae</taxon>
        <taxon>Nonomuraea</taxon>
    </lineage>
</organism>
<dbReference type="SUPFAM" id="SSF50129">
    <property type="entry name" value="GroES-like"/>
    <property type="match status" value="1"/>
</dbReference>
<dbReference type="InterPro" id="IPR051397">
    <property type="entry name" value="Zn-ADH-like_protein"/>
</dbReference>
<dbReference type="PANTHER" id="PTHR43677">
    <property type="entry name" value="SHORT-CHAIN DEHYDROGENASE/REDUCTASE"/>
    <property type="match status" value="1"/>
</dbReference>
<dbReference type="AlphaFoldDB" id="A0A7W0CP23"/>
<dbReference type="SMART" id="SM00829">
    <property type="entry name" value="PKS_ER"/>
    <property type="match status" value="1"/>
</dbReference>